<evidence type="ECO:0008006" key="3">
    <source>
        <dbReference type="Google" id="ProtNLM"/>
    </source>
</evidence>
<protein>
    <recommendedName>
        <fullName evidence="3">Retrotransposon gag domain-containing protein</fullName>
    </recommendedName>
</protein>
<accession>A0AAV7N9Y2</accession>
<gene>
    <name evidence="1" type="ORF">NDU88_008957</name>
</gene>
<comment type="caution">
    <text evidence="1">The sequence shown here is derived from an EMBL/GenBank/DDBJ whole genome shotgun (WGS) entry which is preliminary data.</text>
</comment>
<dbReference type="EMBL" id="JANPWB010000013">
    <property type="protein sequence ID" value="KAJ1111640.1"/>
    <property type="molecule type" value="Genomic_DNA"/>
</dbReference>
<dbReference type="Proteomes" id="UP001066276">
    <property type="component" value="Chromosome 9"/>
</dbReference>
<organism evidence="1 2">
    <name type="scientific">Pleurodeles waltl</name>
    <name type="common">Iberian ribbed newt</name>
    <dbReference type="NCBI Taxonomy" id="8319"/>
    <lineage>
        <taxon>Eukaryota</taxon>
        <taxon>Metazoa</taxon>
        <taxon>Chordata</taxon>
        <taxon>Craniata</taxon>
        <taxon>Vertebrata</taxon>
        <taxon>Euteleostomi</taxon>
        <taxon>Amphibia</taxon>
        <taxon>Batrachia</taxon>
        <taxon>Caudata</taxon>
        <taxon>Salamandroidea</taxon>
        <taxon>Salamandridae</taxon>
        <taxon>Pleurodelinae</taxon>
        <taxon>Pleurodeles</taxon>
    </lineage>
</organism>
<dbReference type="AlphaFoldDB" id="A0AAV7N9Y2"/>
<reference evidence="1" key="1">
    <citation type="journal article" date="2022" name="bioRxiv">
        <title>Sequencing and chromosome-scale assembly of the giantPleurodeles waltlgenome.</title>
        <authorList>
            <person name="Brown T."/>
            <person name="Elewa A."/>
            <person name="Iarovenko S."/>
            <person name="Subramanian E."/>
            <person name="Araus A.J."/>
            <person name="Petzold A."/>
            <person name="Susuki M."/>
            <person name="Suzuki K.-i.T."/>
            <person name="Hayashi T."/>
            <person name="Toyoda A."/>
            <person name="Oliveira C."/>
            <person name="Osipova E."/>
            <person name="Leigh N.D."/>
            <person name="Simon A."/>
            <person name="Yun M.H."/>
        </authorList>
    </citation>
    <scope>NUCLEOTIDE SEQUENCE</scope>
    <source>
        <strain evidence="1">20211129_DDA</strain>
        <tissue evidence="1">Liver</tissue>
    </source>
</reference>
<keyword evidence="2" id="KW-1185">Reference proteome</keyword>
<evidence type="ECO:0000313" key="1">
    <source>
        <dbReference type="EMBL" id="KAJ1111640.1"/>
    </source>
</evidence>
<name>A0AAV7N9Y2_PLEWA</name>
<evidence type="ECO:0000313" key="2">
    <source>
        <dbReference type="Proteomes" id="UP001066276"/>
    </source>
</evidence>
<proteinExistence type="predicted"/>
<sequence length="118" mass="13860">MDEVRSGTDKMGQGQVVGGNRLRLKLKEPGTVNEMLAQPRHPSRWFSSCRWNTMRTKRKLKKIAKSVEEEEPRFSCTTLKNALTAHFNPFANPEYERFLLRQVRQQPEEYVDAFYARL</sequence>